<organism evidence="2 3">
    <name type="scientific">Macrostomum lignano</name>
    <dbReference type="NCBI Taxonomy" id="282301"/>
    <lineage>
        <taxon>Eukaryota</taxon>
        <taxon>Metazoa</taxon>
        <taxon>Spiralia</taxon>
        <taxon>Lophotrochozoa</taxon>
        <taxon>Platyhelminthes</taxon>
        <taxon>Rhabditophora</taxon>
        <taxon>Macrostomorpha</taxon>
        <taxon>Macrostomida</taxon>
        <taxon>Macrostomidae</taxon>
        <taxon>Macrostomum</taxon>
    </lineage>
</organism>
<dbReference type="Proteomes" id="UP000095280">
    <property type="component" value="Unplaced"/>
</dbReference>
<keyword evidence="2" id="KW-1185">Reference proteome</keyword>
<dbReference type="WBParaSite" id="maker-uti_cns_0048520-snap-gene-0.2-mRNA-1">
    <property type="protein sequence ID" value="maker-uti_cns_0048520-snap-gene-0.2-mRNA-1"/>
    <property type="gene ID" value="maker-uti_cns_0048520-snap-gene-0.2"/>
</dbReference>
<accession>A0A1I8JIV2</accession>
<proteinExistence type="predicted"/>
<evidence type="ECO:0000313" key="3">
    <source>
        <dbReference type="WBParaSite" id="maker-uti_cns_0048520-snap-gene-0.2-mRNA-1"/>
    </source>
</evidence>
<reference evidence="3" key="1">
    <citation type="submission" date="2016-11" db="UniProtKB">
        <authorList>
            <consortium name="WormBaseParasite"/>
        </authorList>
    </citation>
    <scope>IDENTIFICATION</scope>
</reference>
<evidence type="ECO:0000313" key="2">
    <source>
        <dbReference type="Proteomes" id="UP000095280"/>
    </source>
</evidence>
<dbReference type="AlphaFoldDB" id="A0A1I8JIV2"/>
<name>A0A1I8JIV2_9PLAT</name>
<protein>
    <submittedName>
        <fullName evidence="3">DUF3398 domain-containing protein</fullName>
    </submittedName>
</protein>
<evidence type="ECO:0000256" key="1">
    <source>
        <dbReference type="SAM" id="MobiDB-lite"/>
    </source>
</evidence>
<sequence length="176" mass="19256">AGTKTSCSHRHSGRRRSAGRLPQPRPQRPPPAAARAVDAGLSDAVQAASRGSRIGARFAAPSAQTSRFGATNGKYRTRSIIFGSEMHRLRIFLSEPSTRGFLARGHVAIKELNVLEELEGALQLLPRIQRSSSEPTLNRSNFYYKPDDSDLIFAQSPMTPMTGLGGEQNFVYPSIY</sequence>
<feature type="compositionally biased region" description="Basic residues" evidence="1">
    <location>
        <begin position="7"/>
        <end position="18"/>
    </location>
</feature>
<feature type="compositionally biased region" description="Pro residues" evidence="1">
    <location>
        <begin position="23"/>
        <end position="32"/>
    </location>
</feature>
<feature type="region of interest" description="Disordered" evidence="1">
    <location>
        <begin position="1"/>
        <end position="39"/>
    </location>
</feature>